<dbReference type="PRINTS" id="PR00364">
    <property type="entry name" value="DISEASERSIST"/>
</dbReference>
<dbReference type="InterPro" id="IPR049945">
    <property type="entry name" value="AAA_22"/>
</dbReference>
<protein>
    <recommendedName>
        <fullName evidence="1">ORC1/DEAH AAA+ ATPase domain-containing protein</fullName>
    </recommendedName>
</protein>
<gene>
    <name evidence="2" type="ORF">GCM10010191_78290</name>
</gene>
<accession>A0ABN3K4C1</accession>
<organism evidence="2 3">
    <name type="scientific">Actinomadura vinacea</name>
    <dbReference type="NCBI Taxonomy" id="115336"/>
    <lineage>
        <taxon>Bacteria</taxon>
        <taxon>Bacillati</taxon>
        <taxon>Actinomycetota</taxon>
        <taxon>Actinomycetes</taxon>
        <taxon>Streptosporangiales</taxon>
        <taxon>Thermomonosporaceae</taxon>
        <taxon>Actinomadura</taxon>
    </lineage>
</organism>
<keyword evidence="3" id="KW-1185">Reference proteome</keyword>
<dbReference type="EMBL" id="BAAARW010000037">
    <property type="protein sequence ID" value="GAA2449125.1"/>
    <property type="molecule type" value="Genomic_DNA"/>
</dbReference>
<proteinExistence type="predicted"/>
<dbReference type="SUPFAM" id="SSF48452">
    <property type="entry name" value="TPR-like"/>
    <property type="match status" value="1"/>
</dbReference>
<dbReference type="InterPro" id="IPR011990">
    <property type="entry name" value="TPR-like_helical_dom_sf"/>
</dbReference>
<evidence type="ECO:0000259" key="1">
    <source>
        <dbReference type="Pfam" id="PF13401"/>
    </source>
</evidence>
<sequence length="681" mass="72046">MPAEPTSFVGRLGELAEIAELFARCRLVTLMGPGGVGKTRLAIRAAGRLAASFEHGVCFVDLSGLRESTLLPQAVGAAFGLPDQASDVALDALVDYLGDRRVLLVLDTCEHLIDGCAMLAEVLLQNAPGLRMLAVGRRPLDISGEYTVMVAPLAVPAEPPGAPCDAVTLFAERAAAAVSGWTLNEGNTAAVALLCHRLDGIPLAIELTAARLRALPVEQLADRLGRRIPRPRGGAGTTLRAAIDWSHELCSPGEGLLWARLSVFAGDFDLEDAEHVCAGGELPAGEIAGLLAGLAAQSIVVRWEGDGAVRYRLPGALREYGAEHLERLGQAETVRSRAFERFSGVIGRAAAELATGAQPRWLEWFRREQANVRAAMEHGLRTAADEDLARAVLGLGRILALQGLIGEARYWGTRAFAVRDLGALRIRESAELPALFGLLAVLQEDLASARELMDLAEVRARAAGDDVRGLAYVREVQGIAALSAGRMAEASRLLGEARDLHRLAGNDDVLAPVSDVFLAAAGALAGDVENAVRYCTDVIAATEAAGELWCRSYGLCVRGLAVTLGGEPERALDDLRAGLRIKRDLGDRLGIALAFDMIGVALVGLGRAAPAARLYGSGDAALRFTGVSLFGLRHRLREVHRRRGEELIGEGAFRRAYESGAALPLDAAVAEALGEPPGQHS</sequence>
<evidence type="ECO:0000313" key="3">
    <source>
        <dbReference type="Proteomes" id="UP001501231"/>
    </source>
</evidence>
<dbReference type="InterPro" id="IPR027417">
    <property type="entry name" value="P-loop_NTPase"/>
</dbReference>
<evidence type="ECO:0000313" key="2">
    <source>
        <dbReference type="EMBL" id="GAA2449125.1"/>
    </source>
</evidence>
<feature type="domain" description="ORC1/DEAH AAA+ ATPase" evidence="1">
    <location>
        <begin position="25"/>
        <end position="137"/>
    </location>
</feature>
<dbReference type="Pfam" id="PF13401">
    <property type="entry name" value="AAA_22"/>
    <property type="match status" value="1"/>
</dbReference>
<dbReference type="Proteomes" id="UP001501231">
    <property type="component" value="Unassembled WGS sequence"/>
</dbReference>
<dbReference type="SUPFAM" id="SSF52540">
    <property type="entry name" value="P-loop containing nucleoside triphosphate hydrolases"/>
    <property type="match status" value="1"/>
</dbReference>
<comment type="caution">
    <text evidence="2">The sequence shown here is derived from an EMBL/GenBank/DDBJ whole genome shotgun (WGS) entry which is preliminary data.</text>
</comment>
<name>A0ABN3K4C1_9ACTN</name>
<dbReference type="PANTHER" id="PTHR47691:SF3">
    <property type="entry name" value="HTH-TYPE TRANSCRIPTIONAL REGULATOR RV0890C-RELATED"/>
    <property type="match status" value="1"/>
</dbReference>
<dbReference type="Gene3D" id="1.25.40.10">
    <property type="entry name" value="Tetratricopeptide repeat domain"/>
    <property type="match status" value="1"/>
</dbReference>
<dbReference type="Gene3D" id="3.40.50.300">
    <property type="entry name" value="P-loop containing nucleotide triphosphate hydrolases"/>
    <property type="match status" value="1"/>
</dbReference>
<reference evidence="2 3" key="1">
    <citation type="journal article" date="2019" name="Int. J. Syst. Evol. Microbiol.">
        <title>The Global Catalogue of Microorganisms (GCM) 10K type strain sequencing project: providing services to taxonomists for standard genome sequencing and annotation.</title>
        <authorList>
            <consortium name="The Broad Institute Genomics Platform"/>
            <consortium name="The Broad Institute Genome Sequencing Center for Infectious Disease"/>
            <person name="Wu L."/>
            <person name="Ma J."/>
        </authorList>
    </citation>
    <scope>NUCLEOTIDE SEQUENCE [LARGE SCALE GENOMIC DNA]</scope>
    <source>
        <strain evidence="2 3">JCM 3325</strain>
    </source>
</reference>
<dbReference type="PANTHER" id="PTHR47691">
    <property type="entry name" value="REGULATOR-RELATED"/>
    <property type="match status" value="1"/>
</dbReference>